<evidence type="ECO:0000313" key="7">
    <source>
        <dbReference type="EMBL" id="EPR79735.1"/>
    </source>
</evidence>
<feature type="chain" id="PRO_5004558850" description="Transcription initiation factor IIF subunit alpha" evidence="6">
    <location>
        <begin position="20"/>
        <end position="294"/>
    </location>
</feature>
<protein>
    <recommendedName>
        <fullName evidence="9">Transcription initiation factor IIF subunit alpha</fullName>
    </recommendedName>
</protein>
<keyword evidence="6" id="KW-0732">Signal</keyword>
<organism evidence="7 8">
    <name type="scientific">Spraguea lophii (strain 42_110)</name>
    <name type="common">Microsporidian parasite</name>
    <dbReference type="NCBI Taxonomy" id="1358809"/>
    <lineage>
        <taxon>Eukaryota</taxon>
        <taxon>Fungi</taxon>
        <taxon>Fungi incertae sedis</taxon>
        <taxon>Microsporidia</taxon>
        <taxon>Spragueidae</taxon>
        <taxon>Spraguea</taxon>
    </lineage>
</organism>
<name>S7W9Y9_SPRLO</name>
<keyword evidence="8" id="KW-1185">Reference proteome</keyword>
<evidence type="ECO:0000256" key="1">
    <source>
        <dbReference type="ARBA" id="ARBA00004123"/>
    </source>
</evidence>
<comment type="caution">
    <text evidence="7">The sequence shown here is derived from an EMBL/GenBank/DDBJ whole genome shotgun (WGS) entry which is preliminary data.</text>
</comment>
<evidence type="ECO:0000256" key="2">
    <source>
        <dbReference type="ARBA" id="ARBA00023015"/>
    </source>
</evidence>
<feature type="signal peptide" evidence="6">
    <location>
        <begin position="1"/>
        <end position="19"/>
    </location>
</feature>
<proteinExistence type="predicted"/>
<accession>S7W9Y9</accession>
<evidence type="ECO:0000256" key="4">
    <source>
        <dbReference type="ARBA" id="ARBA00023163"/>
    </source>
</evidence>
<dbReference type="HOGENOM" id="CLU_091940_0_0_1"/>
<dbReference type="GO" id="GO:0005634">
    <property type="term" value="C:nucleus"/>
    <property type="evidence" value="ECO:0007669"/>
    <property type="project" value="UniProtKB-SubCell"/>
</dbReference>
<sequence>MCHILLYFTFIIVLPIMKKYKLIYNTTNKNNRSIFTLPYDINTLSTPCTITRKSEVNDEQEISKNPFFNKKSVQIEEVDEEYQKILDKEKYPLIIEDNEKKQYQGRLQDRNNDNYFVFVNTGKSFKVIHIDNWYRFAIKHNNANANTEDAEKVIDQKIKEKGTRNSVSEEEEREEIDYKAEFSEDDTAETAMTVENQKKKLSSAGREIKKLMKKYENPEDKKSHKRKVITTESLKHILDKRQLTLKKLISKIKSKYKFSAATKHFVQNFITEHCNVVLNGEEKLIQLKKENKSE</sequence>
<dbReference type="GO" id="GO:0003677">
    <property type="term" value="F:DNA binding"/>
    <property type="evidence" value="ECO:0007669"/>
    <property type="project" value="UniProtKB-KW"/>
</dbReference>
<gene>
    <name evidence="7" type="ORF">SLOPH_1817</name>
</gene>
<dbReference type="OMA" id="RFIKERC"/>
<dbReference type="STRING" id="1358809.S7W9Y9"/>
<dbReference type="OrthoDB" id="76676at2759"/>
<keyword evidence="3" id="KW-0238">DNA-binding</keyword>
<dbReference type="Proteomes" id="UP000014978">
    <property type="component" value="Unassembled WGS sequence"/>
</dbReference>
<evidence type="ECO:0008006" key="9">
    <source>
        <dbReference type="Google" id="ProtNLM"/>
    </source>
</evidence>
<keyword evidence="2" id="KW-0805">Transcription regulation</keyword>
<dbReference type="EMBL" id="ATCN01000134">
    <property type="protein sequence ID" value="EPR79735.1"/>
    <property type="molecule type" value="Genomic_DNA"/>
</dbReference>
<dbReference type="InParanoid" id="S7W9Y9"/>
<evidence type="ECO:0000256" key="5">
    <source>
        <dbReference type="ARBA" id="ARBA00023242"/>
    </source>
</evidence>
<dbReference type="VEuPathDB" id="MicrosporidiaDB:SLOPH_1817"/>
<evidence type="ECO:0000313" key="8">
    <source>
        <dbReference type="Proteomes" id="UP000014978"/>
    </source>
</evidence>
<dbReference type="GO" id="GO:0006367">
    <property type="term" value="P:transcription initiation at RNA polymerase II promoter"/>
    <property type="evidence" value="ECO:0007669"/>
    <property type="project" value="InterPro"/>
</dbReference>
<evidence type="ECO:0000256" key="3">
    <source>
        <dbReference type="ARBA" id="ARBA00023125"/>
    </source>
</evidence>
<keyword evidence="5" id="KW-0539">Nucleus</keyword>
<evidence type="ECO:0000256" key="6">
    <source>
        <dbReference type="SAM" id="SignalP"/>
    </source>
</evidence>
<dbReference type="SUPFAM" id="SSF50916">
    <property type="entry name" value="Rap30/74 interaction domains"/>
    <property type="match status" value="1"/>
</dbReference>
<dbReference type="AlphaFoldDB" id="S7W9Y9"/>
<keyword evidence="4" id="KW-0804">Transcription</keyword>
<reference evidence="8" key="1">
    <citation type="journal article" date="2013" name="PLoS Genet.">
        <title>The genome of Spraguea lophii and the basis of host-microsporidian interactions.</title>
        <authorList>
            <person name="Campbell S.E."/>
            <person name="Williams T.A."/>
            <person name="Yousuf A."/>
            <person name="Soanes D.M."/>
            <person name="Paszkiewicz K.H."/>
            <person name="Williams B.A.P."/>
        </authorList>
    </citation>
    <scope>NUCLEOTIDE SEQUENCE [LARGE SCALE GENOMIC DNA]</scope>
    <source>
        <strain evidence="8">42_110</strain>
    </source>
</reference>
<dbReference type="InterPro" id="IPR011039">
    <property type="entry name" value="TFIIF_interaction"/>
</dbReference>
<comment type="subcellular location">
    <subcellularLocation>
        <location evidence="1">Nucleus</location>
    </subcellularLocation>
</comment>